<dbReference type="InterPro" id="IPR043502">
    <property type="entry name" value="DNA/RNA_pol_sf"/>
</dbReference>
<evidence type="ECO:0000259" key="14">
    <source>
        <dbReference type="PROSITE" id="PS50878"/>
    </source>
</evidence>
<dbReference type="OrthoDB" id="289721at2759"/>
<dbReference type="Pfam" id="PF12009">
    <property type="entry name" value="Telomerase_RBD"/>
    <property type="match status" value="1"/>
</dbReference>
<evidence type="ECO:0000256" key="10">
    <source>
        <dbReference type="ARBA" id="ARBA00022918"/>
    </source>
</evidence>
<dbReference type="VEuPathDB" id="MicrosporidiaDB:EHP00_886"/>
<dbReference type="GO" id="GO:0046872">
    <property type="term" value="F:metal ion binding"/>
    <property type="evidence" value="ECO:0007669"/>
    <property type="project" value="UniProtKB-KW"/>
</dbReference>
<dbReference type="EC" id="2.7.7.49" evidence="2 13"/>
<name>A0A1W0E3Z1_9MICR</name>
<dbReference type="PANTHER" id="PTHR12066">
    <property type="entry name" value="TELOMERASE REVERSE TRANSCRIPTASE"/>
    <property type="match status" value="1"/>
</dbReference>
<keyword evidence="6 13" id="KW-0548">Nucleotidyltransferase</keyword>
<accession>A0A1W0E3Z1</accession>
<keyword evidence="8 13" id="KW-0460">Magnesium</keyword>
<dbReference type="PANTHER" id="PTHR12066:SF0">
    <property type="entry name" value="TELOMERASE REVERSE TRANSCRIPTASE"/>
    <property type="match status" value="1"/>
</dbReference>
<keyword evidence="9 13" id="KW-0779">Telomere</keyword>
<evidence type="ECO:0000256" key="8">
    <source>
        <dbReference type="ARBA" id="ARBA00022842"/>
    </source>
</evidence>
<evidence type="ECO:0000256" key="6">
    <source>
        <dbReference type="ARBA" id="ARBA00022695"/>
    </source>
</evidence>
<comment type="catalytic activity">
    <reaction evidence="12 13">
        <text>DNA(n) + a 2'-deoxyribonucleoside 5'-triphosphate = DNA(n+1) + diphosphate</text>
        <dbReference type="Rhea" id="RHEA:22508"/>
        <dbReference type="Rhea" id="RHEA-COMP:17339"/>
        <dbReference type="Rhea" id="RHEA-COMP:17340"/>
        <dbReference type="ChEBI" id="CHEBI:33019"/>
        <dbReference type="ChEBI" id="CHEBI:61560"/>
        <dbReference type="ChEBI" id="CHEBI:173112"/>
        <dbReference type="EC" id="2.7.7.49"/>
    </reaction>
</comment>
<evidence type="ECO:0000256" key="4">
    <source>
        <dbReference type="ARBA" id="ARBA00022454"/>
    </source>
</evidence>
<evidence type="ECO:0000256" key="1">
    <source>
        <dbReference type="ARBA" id="ARBA00008001"/>
    </source>
</evidence>
<gene>
    <name evidence="15" type="ORF">EHP00_886</name>
</gene>
<proteinExistence type="inferred from homology"/>
<comment type="caution">
    <text evidence="15">The sequence shown here is derived from an EMBL/GenBank/DDBJ whole genome shotgun (WGS) entry which is preliminary data.</text>
</comment>
<dbReference type="SUPFAM" id="SSF56672">
    <property type="entry name" value="DNA/RNA polymerases"/>
    <property type="match status" value="1"/>
</dbReference>
<dbReference type="Proteomes" id="UP000192758">
    <property type="component" value="Unassembled WGS sequence"/>
</dbReference>
<comment type="function">
    <text evidence="13">Telomerase is a ribonucleoprotein enzyme essential for the replication of chromosome termini in most eukaryotes. It elongates telomeres. It is a reverse transcriptase that adds simple sequence repeats to chromosome ends by copying a template sequence within the RNA component of the enzyme.</text>
</comment>
<keyword evidence="5 13" id="KW-0808">Transferase</keyword>
<dbReference type="InterPro" id="IPR021891">
    <property type="entry name" value="Telomerase_RBD"/>
</dbReference>
<dbReference type="GO" id="GO:0042162">
    <property type="term" value="F:telomeric DNA binding"/>
    <property type="evidence" value="ECO:0007669"/>
    <property type="project" value="TreeGrafter"/>
</dbReference>
<evidence type="ECO:0000256" key="11">
    <source>
        <dbReference type="ARBA" id="ARBA00023242"/>
    </source>
</evidence>
<evidence type="ECO:0000256" key="13">
    <source>
        <dbReference type="RuleBase" id="RU365061"/>
    </source>
</evidence>
<evidence type="ECO:0000256" key="7">
    <source>
        <dbReference type="ARBA" id="ARBA00022723"/>
    </source>
</evidence>
<dbReference type="InterPro" id="IPR003545">
    <property type="entry name" value="Telomerase_RT"/>
</dbReference>
<keyword evidence="10 13" id="KW-0695">RNA-directed DNA polymerase</keyword>
<evidence type="ECO:0000313" key="16">
    <source>
        <dbReference type="Proteomes" id="UP000192758"/>
    </source>
</evidence>
<dbReference type="InterPro" id="IPR000477">
    <property type="entry name" value="RT_dom"/>
</dbReference>
<sequence length="850" mass="101942">MYLRGQTILLQTFLEENMILDSERQYASSFIYSNTFCNLCIMKKDISEEKIEKIKEEIFKTLPCEFNEEKLIYILKLFFQIYKQSYGRLEVLNIENIQNYNLKNYKQTNSSKTLCINRHIIITGKIDEIENEIIFEKVTKNVKNINISLLENIKKIITECCMAFSKISFWLILKSKFNKNFSNDNNNFILEIEKYEVVDYLFCISKKFLKHIFTYKQFNILKTKIKTYIYAPYKEMITIYQLSSFFDIKNCKFFKMYFEKEQVKYTRMENIANEKIFKNFIQVLFESFFAHAINQCFYVSIKSGKDLTLHFYYKNYLKSTYELKCNAFLQNSVALKQKNVCKHEEDSFTINDEEFLHDINDNQNKIFNDNKNVKFQSLCVNESKNTTFCTLRILHKNDENWRVIANCQKINKEFLFLVSFLRTEIKANYKNALFGFYDLNNALLEFYKNNNENVYVYAFDLNSCFDFLDHNFLISAFKDLMQKTKRNKFRFHRYRIFKYNESLECVFNKIINIYRQEDLEDECFSSLHKKYVKTVELTKDEIFNLFIDAIKNVKIKKGNDFYLKTVGILQGLSSSIHLCTLYMEKIKEKYFSWIEKGTILTYVDDFIYLTSSKEEFLQFKIFMKTVNFKEIKVNKEKSQYTPLNSLNSLNISDNTKQKNKLINYKIRGISADILQTHPYKSFFNIGSITNLFKFNLLPEGVSLNNNFVNTYKNKITDKYVTWVGYRIYFNGFSIKYDYDWKNIKNQYSLRFLPHGKCIFTKVKCILDFKLNSLLFHGLNKKKYENAFELILYITRVSKHLISNLDTVNLKFIDKIIDYALKRINKKKNLCMELLEKMRDKIYRIEDLNKS</sequence>
<dbReference type="AlphaFoldDB" id="A0A1W0E3Z1"/>
<dbReference type="GO" id="GO:0000781">
    <property type="term" value="C:chromosome, telomeric region"/>
    <property type="evidence" value="ECO:0007669"/>
    <property type="project" value="UniProtKB-SubCell"/>
</dbReference>
<evidence type="ECO:0000256" key="9">
    <source>
        <dbReference type="ARBA" id="ARBA00022895"/>
    </source>
</evidence>
<comment type="similarity">
    <text evidence="1 13">Belongs to the reverse transcriptase family. Telomerase subfamily.</text>
</comment>
<comment type="subcellular location">
    <subcellularLocation>
        <location evidence="13">Nucleus</location>
    </subcellularLocation>
    <subcellularLocation>
        <location evidence="13">Chromosome</location>
        <location evidence="13">Telomere</location>
    </subcellularLocation>
</comment>
<dbReference type="STRING" id="646526.A0A1W0E3Z1"/>
<keyword evidence="16" id="KW-1185">Reference proteome</keyword>
<evidence type="ECO:0000256" key="5">
    <source>
        <dbReference type="ARBA" id="ARBA00022679"/>
    </source>
</evidence>
<dbReference type="GO" id="GO:0003720">
    <property type="term" value="F:telomerase activity"/>
    <property type="evidence" value="ECO:0007669"/>
    <property type="project" value="InterPro"/>
</dbReference>
<dbReference type="GO" id="GO:0007004">
    <property type="term" value="P:telomere maintenance via telomerase"/>
    <property type="evidence" value="ECO:0007669"/>
    <property type="project" value="TreeGrafter"/>
</dbReference>
<dbReference type="Gene3D" id="1.10.132.70">
    <property type="match status" value="1"/>
</dbReference>
<organism evidence="15 16">
    <name type="scientific">Ecytonucleospora hepatopenaei</name>
    <dbReference type="NCBI Taxonomy" id="646526"/>
    <lineage>
        <taxon>Eukaryota</taxon>
        <taxon>Fungi</taxon>
        <taxon>Fungi incertae sedis</taxon>
        <taxon>Microsporidia</taxon>
        <taxon>Enterocytozoonidae</taxon>
        <taxon>Ecytonucleospora</taxon>
    </lineage>
</organism>
<evidence type="ECO:0000256" key="3">
    <source>
        <dbReference type="ARBA" id="ARBA00016182"/>
    </source>
</evidence>
<evidence type="ECO:0000256" key="12">
    <source>
        <dbReference type="ARBA" id="ARBA00048173"/>
    </source>
</evidence>
<reference evidence="15 16" key="1">
    <citation type="journal article" date="2017" name="Environ. Microbiol.">
        <title>Decay of the glycolytic pathway and adaptation to intranuclear parasitism within Enterocytozoonidae microsporidia.</title>
        <authorList>
            <person name="Wiredu Boakye D."/>
            <person name="Jaroenlak P."/>
            <person name="Prachumwat A."/>
            <person name="Williams T.A."/>
            <person name="Bateman K.S."/>
            <person name="Itsathitphaisarn O."/>
            <person name="Sritunyalucksana K."/>
            <person name="Paszkiewicz K.H."/>
            <person name="Moore K.A."/>
            <person name="Stentiford G.D."/>
            <person name="Williams B.A."/>
        </authorList>
    </citation>
    <scope>NUCLEOTIDE SEQUENCE [LARGE SCALE GENOMIC DNA]</scope>
    <source>
        <strain evidence="15 16">TH1</strain>
    </source>
</reference>
<evidence type="ECO:0000313" key="15">
    <source>
        <dbReference type="EMBL" id="OQS53929.1"/>
    </source>
</evidence>
<feature type="domain" description="Reverse transcriptase" evidence="14">
    <location>
        <begin position="375"/>
        <end position="727"/>
    </location>
</feature>
<dbReference type="EMBL" id="MNPJ01000024">
    <property type="protein sequence ID" value="OQS53929.1"/>
    <property type="molecule type" value="Genomic_DNA"/>
</dbReference>
<keyword evidence="4 13" id="KW-0158">Chromosome</keyword>
<evidence type="ECO:0000256" key="2">
    <source>
        <dbReference type="ARBA" id="ARBA00012493"/>
    </source>
</evidence>
<protein>
    <recommendedName>
        <fullName evidence="3 13">Telomerase reverse transcriptase</fullName>
        <ecNumber evidence="2 13">2.7.7.49</ecNumber>
    </recommendedName>
    <alternativeName>
        <fullName evidence="13">Telomerase catalytic subunit</fullName>
    </alternativeName>
</protein>
<dbReference type="GO" id="GO:0000333">
    <property type="term" value="C:telomerase catalytic core complex"/>
    <property type="evidence" value="ECO:0007669"/>
    <property type="project" value="TreeGrafter"/>
</dbReference>
<dbReference type="GO" id="GO:0070034">
    <property type="term" value="F:telomerase RNA binding"/>
    <property type="evidence" value="ECO:0007669"/>
    <property type="project" value="TreeGrafter"/>
</dbReference>
<keyword evidence="7 13" id="KW-0479">Metal-binding</keyword>
<keyword evidence="11 13" id="KW-0539">Nucleus</keyword>
<dbReference type="PROSITE" id="PS50878">
    <property type="entry name" value="RT_POL"/>
    <property type="match status" value="1"/>
</dbReference>